<reference evidence="3" key="1">
    <citation type="submission" date="2022-11" db="UniProtKB">
        <authorList>
            <consortium name="WormBaseParasite"/>
        </authorList>
    </citation>
    <scope>IDENTIFICATION</scope>
</reference>
<dbReference type="InterPro" id="IPR050122">
    <property type="entry name" value="RTK"/>
</dbReference>
<dbReference type="Proteomes" id="UP000887581">
    <property type="component" value="Unplaced"/>
</dbReference>
<accession>A0A915Q8A3</accession>
<dbReference type="AlphaFoldDB" id="A0A915Q8A3"/>
<name>A0A915Q8A3_9BILA</name>
<dbReference type="GO" id="GO:0043235">
    <property type="term" value="C:receptor complex"/>
    <property type="evidence" value="ECO:0007669"/>
    <property type="project" value="TreeGrafter"/>
</dbReference>
<dbReference type="InterPro" id="IPR011009">
    <property type="entry name" value="Kinase-like_dom_sf"/>
</dbReference>
<dbReference type="PANTHER" id="PTHR24416">
    <property type="entry name" value="TYROSINE-PROTEIN KINASE RECEPTOR"/>
    <property type="match status" value="1"/>
</dbReference>
<evidence type="ECO:0000259" key="1">
    <source>
        <dbReference type="Pfam" id="PF07714"/>
    </source>
</evidence>
<keyword evidence="2" id="KW-1185">Reference proteome</keyword>
<sequence length="95" mass="10995">MNFNFNHFNEKVWEIYSEGCEPYPSLSNVQTRAKIIVQNYRMDMPQGTPVEISSLVAKCWAKDPADRPTFAKINEELKEFAETEVTTETTSSERE</sequence>
<dbReference type="GO" id="GO:0004714">
    <property type="term" value="F:transmembrane receptor protein tyrosine kinase activity"/>
    <property type="evidence" value="ECO:0007669"/>
    <property type="project" value="TreeGrafter"/>
</dbReference>
<proteinExistence type="predicted"/>
<dbReference type="WBParaSite" id="sdigi.contig989.g10088.t1">
    <property type="protein sequence ID" value="sdigi.contig989.g10088.t1"/>
    <property type="gene ID" value="sdigi.contig989.g10088"/>
</dbReference>
<feature type="domain" description="Serine-threonine/tyrosine-protein kinase catalytic" evidence="1">
    <location>
        <begin position="12"/>
        <end position="77"/>
    </location>
</feature>
<dbReference type="SUPFAM" id="SSF56112">
    <property type="entry name" value="Protein kinase-like (PK-like)"/>
    <property type="match status" value="1"/>
</dbReference>
<dbReference type="PANTHER" id="PTHR24416:SF611">
    <property type="entry name" value="TYROSINE-PROTEIN KINASE TRANSMEMBRANE RECEPTOR ROR"/>
    <property type="match status" value="1"/>
</dbReference>
<dbReference type="Gene3D" id="1.10.510.10">
    <property type="entry name" value="Transferase(Phosphotransferase) domain 1"/>
    <property type="match status" value="1"/>
</dbReference>
<dbReference type="InterPro" id="IPR001245">
    <property type="entry name" value="Ser-Thr/Tyr_kinase_cat_dom"/>
</dbReference>
<evidence type="ECO:0000313" key="3">
    <source>
        <dbReference type="WBParaSite" id="sdigi.contig989.g10088.t1"/>
    </source>
</evidence>
<dbReference type="GO" id="GO:0007169">
    <property type="term" value="P:cell surface receptor protein tyrosine kinase signaling pathway"/>
    <property type="evidence" value="ECO:0007669"/>
    <property type="project" value="TreeGrafter"/>
</dbReference>
<dbReference type="GO" id="GO:0005886">
    <property type="term" value="C:plasma membrane"/>
    <property type="evidence" value="ECO:0007669"/>
    <property type="project" value="TreeGrafter"/>
</dbReference>
<protein>
    <submittedName>
        <fullName evidence="3">Serine-threonine/tyrosine-protein kinase catalytic domain-containing protein</fullName>
    </submittedName>
</protein>
<evidence type="ECO:0000313" key="2">
    <source>
        <dbReference type="Proteomes" id="UP000887581"/>
    </source>
</evidence>
<dbReference type="Pfam" id="PF07714">
    <property type="entry name" value="PK_Tyr_Ser-Thr"/>
    <property type="match status" value="1"/>
</dbReference>
<organism evidence="2 3">
    <name type="scientific">Setaria digitata</name>
    <dbReference type="NCBI Taxonomy" id="48799"/>
    <lineage>
        <taxon>Eukaryota</taxon>
        <taxon>Metazoa</taxon>
        <taxon>Ecdysozoa</taxon>
        <taxon>Nematoda</taxon>
        <taxon>Chromadorea</taxon>
        <taxon>Rhabditida</taxon>
        <taxon>Spirurina</taxon>
        <taxon>Spiruromorpha</taxon>
        <taxon>Filarioidea</taxon>
        <taxon>Setariidae</taxon>
        <taxon>Setaria</taxon>
    </lineage>
</organism>